<evidence type="ECO:0000313" key="5">
    <source>
        <dbReference type="EMBL" id="QDA60132.1"/>
    </source>
</evidence>
<dbReference type="PANTHER" id="PTHR38478">
    <property type="entry name" value="PEPTIDASE M1A AND M12B"/>
    <property type="match status" value="1"/>
</dbReference>
<evidence type="ECO:0000256" key="2">
    <source>
        <dbReference type="SAM" id="SignalP"/>
    </source>
</evidence>
<feature type="domain" description="DUF5117" evidence="4">
    <location>
        <begin position="99"/>
        <end position="291"/>
    </location>
</feature>
<dbReference type="SUPFAM" id="SSF55486">
    <property type="entry name" value="Metalloproteases ('zincins'), catalytic domain"/>
    <property type="match status" value="1"/>
</dbReference>
<name>A0A5B8A1T9_9BACT</name>
<dbReference type="Pfam" id="PF16313">
    <property type="entry name" value="DUF4953"/>
    <property type="match status" value="1"/>
</dbReference>
<evidence type="ECO:0000256" key="1">
    <source>
        <dbReference type="SAM" id="MobiDB-lite"/>
    </source>
</evidence>
<dbReference type="RefSeq" id="WP_139515310.1">
    <property type="nucleotide sequence ID" value="NZ_CP040896.1"/>
</dbReference>
<feature type="signal peptide" evidence="2">
    <location>
        <begin position="1"/>
        <end position="22"/>
    </location>
</feature>
<reference evidence="5 6" key="1">
    <citation type="submission" date="2019-06" db="EMBL/GenBank/DDBJ databases">
        <authorList>
            <person name="Srinivasan S."/>
        </authorList>
    </citation>
    <scope>NUCLEOTIDE SEQUENCE [LARGE SCALE GENOMIC DNA]</scope>
    <source>
        <strain evidence="5 6">17J68-5</strain>
    </source>
</reference>
<dbReference type="Pfam" id="PF17148">
    <property type="entry name" value="DUF5117"/>
    <property type="match status" value="1"/>
</dbReference>
<dbReference type="Gene3D" id="3.40.390.10">
    <property type="entry name" value="Collagenase (Catalytic Domain)"/>
    <property type="match status" value="1"/>
</dbReference>
<evidence type="ECO:0000259" key="4">
    <source>
        <dbReference type="Pfam" id="PF17148"/>
    </source>
</evidence>
<keyword evidence="6" id="KW-1185">Reference proteome</keyword>
<dbReference type="EMBL" id="CP040896">
    <property type="protein sequence ID" value="QDA60132.1"/>
    <property type="molecule type" value="Genomic_DNA"/>
</dbReference>
<feature type="region of interest" description="Disordered" evidence="1">
    <location>
        <begin position="802"/>
        <end position="827"/>
    </location>
</feature>
<evidence type="ECO:0000259" key="3">
    <source>
        <dbReference type="Pfam" id="PF16313"/>
    </source>
</evidence>
<dbReference type="InterPro" id="IPR033413">
    <property type="entry name" value="DUF5117"/>
</dbReference>
<dbReference type="GO" id="GO:0008237">
    <property type="term" value="F:metallopeptidase activity"/>
    <property type="evidence" value="ECO:0007669"/>
    <property type="project" value="InterPro"/>
</dbReference>
<dbReference type="InterPro" id="IPR032534">
    <property type="entry name" value="EcxA_zinc-bd"/>
</dbReference>
<feature type="chain" id="PRO_5023069810" evidence="2">
    <location>
        <begin position="23"/>
        <end position="827"/>
    </location>
</feature>
<dbReference type="PANTHER" id="PTHR38478:SF1">
    <property type="entry name" value="ZINC DEPENDENT METALLOPROTEASE DOMAIN LIPOPROTEIN"/>
    <property type="match status" value="1"/>
</dbReference>
<sequence>MRNTYLYLALGFVLSGQLAAHAQGPATAKTSKPAPAAESAKTIAARTKGYQKFDGFFPFYWDEKTGTVLLEVSRLDQEVLYVSSLPNGVGSNDLGFDRGQIGQTRIVKFIRSGPKVLLLQPNYDFRAVSDNADERKSVEQAFAQSVIWGFKVEAQEGSRVLLDLTPFLLRDSHQLAKRLAAMNQGAYKADESRSAMFLPNTRNFPKNSEFEAIITLTGDAKGQEIRSVTPDPDALTVHMHHSFIELPDANYQPRRFDPRAGFFGTDYMDYATPIDQPIVKRLINRHRLQKKDPTAAVSEAVEPIVYYLDRGAPEPVRSALLEGASWWNQAFEAAGYKNAFQVQLLPEGADPMDVRYNLIQWIHRSTRGWSYGASITDPRTGEIIKGQVSLGSLRVRQDYLIAEGLLQPHETGKPTNPEMMKMAVSRLRQLAAHEVGHTLGLYHNYAASTLDRSSVMDYPMPRILLRPDGTVDLSQAYAVGIGGWDKRAILYGYQDFPKGKQEEQELQNIINQTLKDGYVFIADEDSRPVGSAHPYAHLWDDGQNAADELNRLMDVRQKILANFSEKAIADGRPMATIEEALVPIYLLQRYQVEAASKAIGGLYYTYAVKGDGQTTTKFVAPEDQWKAFAALMRTISPAELALSEQLLQKIPPRPVGYPSSRETFTSRTGLTFDPTGAAESAAATTLDFLLNPQRAARLVEYHARDNQQPGLGQIIDKLLDQTWKSKPEDGYRGEIQNRVKTLTLNSLLGLAASSQSPANVKALATLKIEELKDWMSKQAKSAKRDEQKGTLLAGLNTIKQFEANPDKFQPAPALPMPAGPPIGSEEF</sequence>
<dbReference type="CDD" id="cd04276">
    <property type="entry name" value="ZnMc_MMP_like_2"/>
    <property type="match status" value="1"/>
</dbReference>
<gene>
    <name evidence="5" type="ORF">FHG12_08425</name>
</gene>
<protein>
    <submittedName>
        <fullName evidence="5">DUF5117 domain-containing protein</fullName>
    </submittedName>
</protein>
<dbReference type="InterPro" id="IPR034032">
    <property type="entry name" value="Zn_MMP-like_bac"/>
</dbReference>
<dbReference type="Proteomes" id="UP000305398">
    <property type="component" value="Chromosome"/>
</dbReference>
<feature type="domain" description="EcxA zinc-binding" evidence="3">
    <location>
        <begin position="416"/>
        <end position="727"/>
    </location>
</feature>
<dbReference type="OrthoDB" id="9776599at2"/>
<dbReference type="InterPro" id="IPR024079">
    <property type="entry name" value="MetalloPept_cat_dom_sf"/>
</dbReference>
<keyword evidence="2" id="KW-0732">Signal</keyword>
<dbReference type="AlphaFoldDB" id="A0A5B8A1T9"/>
<dbReference type="KEGG" id="hyj:FHG12_08425"/>
<accession>A0A5B8A1T9</accession>
<proteinExistence type="predicted"/>
<organism evidence="5 6">
    <name type="scientific">Hymenobacter jejuensis</name>
    <dbReference type="NCBI Taxonomy" id="2502781"/>
    <lineage>
        <taxon>Bacteria</taxon>
        <taxon>Pseudomonadati</taxon>
        <taxon>Bacteroidota</taxon>
        <taxon>Cytophagia</taxon>
        <taxon>Cytophagales</taxon>
        <taxon>Hymenobacteraceae</taxon>
        <taxon>Hymenobacter</taxon>
    </lineage>
</organism>
<evidence type="ECO:0000313" key="6">
    <source>
        <dbReference type="Proteomes" id="UP000305398"/>
    </source>
</evidence>